<dbReference type="SUPFAM" id="SSF53756">
    <property type="entry name" value="UDP-Glycosyltransferase/glycogen phosphorylase"/>
    <property type="match status" value="1"/>
</dbReference>
<feature type="domain" description="DUF1972" evidence="3">
    <location>
        <begin position="13"/>
        <end position="181"/>
    </location>
</feature>
<reference evidence="5 7" key="2">
    <citation type="submission" date="2018-12" db="EMBL/GenBank/DDBJ databases">
        <authorList>
            <person name="hu s."/>
            <person name="Xu Y."/>
            <person name="Xu B."/>
            <person name="Li F."/>
        </authorList>
    </citation>
    <scope>NUCLEOTIDE SEQUENCE [LARGE SCALE GENOMIC DNA]</scope>
    <source>
        <strain evidence="5 7">KSW2-17</strain>
    </source>
</reference>
<organism evidence="4 6">
    <name type="scientific">Labedella gwakjiensis</name>
    <dbReference type="NCBI Taxonomy" id="390269"/>
    <lineage>
        <taxon>Bacteria</taxon>
        <taxon>Bacillati</taxon>
        <taxon>Actinomycetota</taxon>
        <taxon>Actinomycetes</taxon>
        <taxon>Micrococcales</taxon>
        <taxon>Microbacteriaceae</taxon>
        <taxon>Labedella</taxon>
    </lineage>
</organism>
<proteinExistence type="predicted"/>
<evidence type="ECO:0000313" key="4">
    <source>
        <dbReference type="EMBL" id="PSL36886.1"/>
    </source>
</evidence>
<protein>
    <submittedName>
        <fullName evidence="5">Glycosyltransferase family 1 protein</fullName>
    </submittedName>
    <submittedName>
        <fullName evidence="4">Glycosyltransferase involved in cell wall biosynthesis</fullName>
    </submittedName>
</protein>
<evidence type="ECO:0000313" key="6">
    <source>
        <dbReference type="Proteomes" id="UP000241203"/>
    </source>
</evidence>
<dbReference type="PANTHER" id="PTHR46401:SF2">
    <property type="entry name" value="GLYCOSYLTRANSFERASE WBBK-RELATED"/>
    <property type="match status" value="1"/>
</dbReference>
<dbReference type="InterPro" id="IPR015393">
    <property type="entry name" value="DUF1972"/>
</dbReference>
<evidence type="ECO:0000259" key="2">
    <source>
        <dbReference type="Pfam" id="PF00534"/>
    </source>
</evidence>
<dbReference type="EMBL" id="PYAU01000001">
    <property type="protein sequence ID" value="PSL36886.1"/>
    <property type="molecule type" value="Genomic_DNA"/>
</dbReference>
<comment type="caution">
    <text evidence="4">The sequence shown here is derived from an EMBL/GenBank/DDBJ whole genome shotgun (WGS) entry which is preliminary data.</text>
</comment>
<dbReference type="AlphaFoldDB" id="A0A2P8GSE5"/>
<sequence length="402" mass="42758">MNAAKTTAPLSIAMIGTRGVPAAYGGFETAIEEIGRRLVERGHSVTVYCRSKDGEKPAEHLGMSLVHLPALHVKVAETLSHTALSTLHALVHRAPDAAFVFNAANAPFVPILRAKGIPTAVHVDGLEWKRDKWGGAGKRYYRAAETAAVRTSDALIADAQGIADYYDDEFGVPTELISYGATIIDAPTSHKIAEIGLTPGGFHLVVARFEPENHVREIVEGYSASDAKLPLVVVGSAPYSAEYTTAIETIAARDPRIQMLGGVWDQDLLDELYANALTYVHGHSVGGTNPSLLRAIGAGTAVLAWDVAFNREVTVENGRYFGSADALAPLLESAEADVTGTLSTGDRLRERAASTYDWDLVTTGYEQLAIRLAAGYSIRPIAKAARRSASGRTGTPVASPVS</sequence>
<evidence type="ECO:0000259" key="3">
    <source>
        <dbReference type="Pfam" id="PF09314"/>
    </source>
</evidence>
<accession>A0A2P8GSE5</accession>
<dbReference type="Pfam" id="PF00534">
    <property type="entry name" value="Glycos_transf_1"/>
    <property type="match status" value="1"/>
</dbReference>
<keyword evidence="1 4" id="KW-0808">Transferase</keyword>
<dbReference type="Gene3D" id="3.40.50.2000">
    <property type="entry name" value="Glycogen Phosphorylase B"/>
    <property type="match status" value="2"/>
</dbReference>
<dbReference type="Proteomes" id="UP000268291">
    <property type="component" value="Unassembled WGS sequence"/>
</dbReference>
<dbReference type="Proteomes" id="UP000241203">
    <property type="component" value="Unassembled WGS sequence"/>
</dbReference>
<name>A0A2P8GSE5_9MICO</name>
<evidence type="ECO:0000256" key="1">
    <source>
        <dbReference type="ARBA" id="ARBA00022679"/>
    </source>
</evidence>
<evidence type="ECO:0000313" key="5">
    <source>
        <dbReference type="EMBL" id="RUQ84383.1"/>
    </source>
</evidence>
<dbReference type="RefSeq" id="WP_106562110.1">
    <property type="nucleotide sequence ID" value="NZ_PYAU01000001.1"/>
</dbReference>
<evidence type="ECO:0000313" key="7">
    <source>
        <dbReference type="Proteomes" id="UP000268291"/>
    </source>
</evidence>
<dbReference type="OrthoDB" id="9792269at2"/>
<dbReference type="PANTHER" id="PTHR46401">
    <property type="entry name" value="GLYCOSYLTRANSFERASE WBBK-RELATED"/>
    <property type="match status" value="1"/>
</dbReference>
<dbReference type="EMBL" id="RZGY01000003">
    <property type="protein sequence ID" value="RUQ84383.1"/>
    <property type="molecule type" value="Genomic_DNA"/>
</dbReference>
<dbReference type="GO" id="GO:0009103">
    <property type="term" value="P:lipopolysaccharide biosynthetic process"/>
    <property type="evidence" value="ECO:0007669"/>
    <property type="project" value="TreeGrafter"/>
</dbReference>
<feature type="domain" description="Glycosyl transferase family 1" evidence="2">
    <location>
        <begin position="203"/>
        <end position="332"/>
    </location>
</feature>
<dbReference type="GO" id="GO:0016757">
    <property type="term" value="F:glycosyltransferase activity"/>
    <property type="evidence" value="ECO:0007669"/>
    <property type="project" value="InterPro"/>
</dbReference>
<keyword evidence="7" id="KW-1185">Reference proteome</keyword>
<reference evidence="4 6" key="1">
    <citation type="submission" date="2018-03" db="EMBL/GenBank/DDBJ databases">
        <title>Genomic Encyclopedia of Archaeal and Bacterial Type Strains, Phase II (KMG-II): from individual species to whole genera.</title>
        <authorList>
            <person name="Goeker M."/>
        </authorList>
    </citation>
    <scope>NUCLEOTIDE SEQUENCE [LARGE SCALE GENOMIC DNA]</scope>
    <source>
        <strain evidence="4 6">DSM 21548</strain>
    </source>
</reference>
<gene>
    <name evidence="4" type="ORF">CLV49_0488</name>
    <name evidence="5" type="ORF">ELQ93_16415</name>
</gene>
<dbReference type="Pfam" id="PF09314">
    <property type="entry name" value="DUF1972"/>
    <property type="match status" value="1"/>
</dbReference>
<dbReference type="InterPro" id="IPR001296">
    <property type="entry name" value="Glyco_trans_1"/>
</dbReference>